<protein>
    <submittedName>
        <fullName evidence="1">Serine O-acetyltransferase</fullName>
        <ecNumber evidence="1">2.3.1.30</ecNumber>
    </submittedName>
</protein>
<proteinExistence type="predicted"/>
<keyword evidence="1" id="KW-0012">Acyltransferase</keyword>
<evidence type="ECO:0000313" key="2">
    <source>
        <dbReference type="Proteomes" id="UP000595814"/>
    </source>
</evidence>
<evidence type="ECO:0000313" key="1">
    <source>
        <dbReference type="EMBL" id="QQK08898.1"/>
    </source>
</evidence>
<accession>A0AC61N2I0</accession>
<keyword evidence="2" id="KW-1185">Reference proteome</keyword>
<name>A0AC61N2I0_9FIRM</name>
<dbReference type="EC" id="2.3.1.30" evidence="1"/>
<gene>
    <name evidence="1" type="primary">cysE</name>
    <name evidence="1" type="ORF">JFY71_05010</name>
</gene>
<keyword evidence="1" id="KW-0808">Transferase</keyword>
<sequence>MNFFKKRIFEAKYILKNDPACKSLFEAMFLYPSLRAIMSHRWAKLFYDKGHTTLARWISQRSRHKTGIEIHPGATIGDNVFIDHGTGVVIGETAIVGDRVTIYHGVTLGGTGKVKNRKRHPTVENDVLIGTGATILGDVTIGSHSKIGAGALVLQDIPANSTAVGMPVRIIPHGPDYVFEED</sequence>
<dbReference type="EMBL" id="CP066744">
    <property type="protein sequence ID" value="QQK08898.1"/>
    <property type="molecule type" value="Genomic_DNA"/>
</dbReference>
<organism evidence="1 2">
    <name type="scientific">Miniphocaeibacter halophilus</name>
    <dbReference type="NCBI Taxonomy" id="2931922"/>
    <lineage>
        <taxon>Bacteria</taxon>
        <taxon>Bacillati</taxon>
        <taxon>Bacillota</taxon>
        <taxon>Tissierellia</taxon>
        <taxon>Tissierellales</taxon>
        <taxon>Peptoniphilaceae</taxon>
        <taxon>Miniphocaeibacter</taxon>
    </lineage>
</organism>
<reference evidence="1 2" key="1">
    <citation type="journal article" date="2022" name="Int. J. Syst. Evol. Microbiol.">
        <title>Miniphocaeibacter halophilus sp. nov., an ammonium-tolerant acetate-producing bacterium isolated from a biogas system.</title>
        <authorList>
            <person name="Schnurer A."/>
            <person name="Singh A."/>
            <person name="Bi S."/>
            <person name="Qiao W."/>
            <person name="Westerholm M."/>
        </authorList>
    </citation>
    <scope>NUCLEOTIDE SEQUENCE [LARGE SCALE GENOMIC DNA]</scope>
    <source>
        <strain evidence="1 2">AMB_01</strain>
    </source>
</reference>
<dbReference type="Proteomes" id="UP000595814">
    <property type="component" value="Chromosome"/>
</dbReference>